<gene>
    <name evidence="2" type="ORF">F3Y22_tig00112981pilonHSYRG00045</name>
</gene>
<dbReference type="Proteomes" id="UP000436088">
    <property type="component" value="Unassembled WGS sequence"/>
</dbReference>
<proteinExistence type="predicted"/>
<accession>A0A6A2WR41</accession>
<dbReference type="AlphaFoldDB" id="A0A6A2WR41"/>
<evidence type="ECO:0000256" key="1">
    <source>
        <dbReference type="SAM" id="MobiDB-lite"/>
    </source>
</evidence>
<keyword evidence="3" id="KW-1185">Reference proteome</keyword>
<feature type="region of interest" description="Disordered" evidence="1">
    <location>
        <begin position="1"/>
        <end position="49"/>
    </location>
</feature>
<reference evidence="2" key="1">
    <citation type="submission" date="2019-09" db="EMBL/GenBank/DDBJ databases">
        <title>Draft genome information of white flower Hibiscus syriacus.</title>
        <authorList>
            <person name="Kim Y.-M."/>
        </authorList>
    </citation>
    <scope>NUCLEOTIDE SEQUENCE [LARGE SCALE GENOMIC DNA]</scope>
    <source>
        <strain evidence="2">YM2019G1</strain>
    </source>
</reference>
<organism evidence="2 3">
    <name type="scientific">Hibiscus syriacus</name>
    <name type="common">Rose of Sharon</name>
    <dbReference type="NCBI Taxonomy" id="106335"/>
    <lineage>
        <taxon>Eukaryota</taxon>
        <taxon>Viridiplantae</taxon>
        <taxon>Streptophyta</taxon>
        <taxon>Embryophyta</taxon>
        <taxon>Tracheophyta</taxon>
        <taxon>Spermatophyta</taxon>
        <taxon>Magnoliopsida</taxon>
        <taxon>eudicotyledons</taxon>
        <taxon>Gunneridae</taxon>
        <taxon>Pentapetalae</taxon>
        <taxon>rosids</taxon>
        <taxon>malvids</taxon>
        <taxon>Malvales</taxon>
        <taxon>Malvaceae</taxon>
        <taxon>Malvoideae</taxon>
        <taxon>Hibiscus</taxon>
    </lineage>
</organism>
<feature type="region of interest" description="Disordered" evidence="1">
    <location>
        <begin position="83"/>
        <end position="122"/>
    </location>
</feature>
<dbReference type="EMBL" id="VEPZ02001680">
    <property type="protein sequence ID" value="KAE8663403.1"/>
    <property type="molecule type" value="Genomic_DNA"/>
</dbReference>
<evidence type="ECO:0000313" key="3">
    <source>
        <dbReference type="Proteomes" id="UP000436088"/>
    </source>
</evidence>
<name>A0A6A2WR41_HIBSY</name>
<sequence length="122" mass="12992">MGAFMTFNGRRVPGDALSTRGSRVRKDASPGMRLPHVASNSAKTRVKRVPGDAPFASSIERLAGFDSQVENLLISAHIAQGKARSSFESISLQDSNRKPYYSSSSSCGRPGGRGRGHPGVQC</sequence>
<comment type="caution">
    <text evidence="2">The sequence shown here is derived from an EMBL/GenBank/DDBJ whole genome shotgun (WGS) entry which is preliminary data.</text>
</comment>
<evidence type="ECO:0000313" key="2">
    <source>
        <dbReference type="EMBL" id="KAE8663403.1"/>
    </source>
</evidence>
<protein>
    <submittedName>
        <fullName evidence="2">Uncharacterized protein</fullName>
    </submittedName>
</protein>